<sequence>MHPAPKAPSGCALEGNFVISLVCINGFDGSEDWWDGVHGGPSIIMVKTGGSGEGFS</sequence>
<name>A0A9P5X0I6_9AGAR</name>
<dbReference type="AlphaFoldDB" id="A0A9P5X0I6"/>
<dbReference type="EMBL" id="MU151938">
    <property type="protein sequence ID" value="KAF9441359.1"/>
    <property type="molecule type" value="Genomic_DNA"/>
</dbReference>
<keyword evidence="2" id="KW-1185">Reference proteome</keyword>
<organism evidence="1 2">
    <name type="scientific">Macrolepiota fuliginosa MF-IS2</name>
    <dbReference type="NCBI Taxonomy" id="1400762"/>
    <lineage>
        <taxon>Eukaryota</taxon>
        <taxon>Fungi</taxon>
        <taxon>Dikarya</taxon>
        <taxon>Basidiomycota</taxon>
        <taxon>Agaricomycotina</taxon>
        <taxon>Agaricomycetes</taxon>
        <taxon>Agaricomycetidae</taxon>
        <taxon>Agaricales</taxon>
        <taxon>Agaricineae</taxon>
        <taxon>Agaricaceae</taxon>
        <taxon>Macrolepiota</taxon>
    </lineage>
</organism>
<evidence type="ECO:0000313" key="2">
    <source>
        <dbReference type="Proteomes" id="UP000807342"/>
    </source>
</evidence>
<accession>A0A9P5X0I6</accession>
<gene>
    <name evidence="1" type="ORF">P691DRAFT_766373</name>
</gene>
<proteinExistence type="predicted"/>
<reference evidence="1" key="1">
    <citation type="submission" date="2020-11" db="EMBL/GenBank/DDBJ databases">
        <authorList>
            <consortium name="DOE Joint Genome Institute"/>
            <person name="Ahrendt S."/>
            <person name="Riley R."/>
            <person name="Andreopoulos W."/>
            <person name="Labutti K."/>
            <person name="Pangilinan J."/>
            <person name="Ruiz-Duenas F.J."/>
            <person name="Barrasa J.M."/>
            <person name="Sanchez-Garcia M."/>
            <person name="Camarero S."/>
            <person name="Miyauchi S."/>
            <person name="Serrano A."/>
            <person name="Linde D."/>
            <person name="Babiker R."/>
            <person name="Drula E."/>
            <person name="Ayuso-Fernandez I."/>
            <person name="Pacheco R."/>
            <person name="Padilla G."/>
            <person name="Ferreira P."/>
            <person name="Barriuso J."/>
            <person name="Kellner H."/>
            <person name="Castanera R."/>
            <person name="Alfaro M."/>
            <person name="Ramirez L."/>
            <person name="Pisabarro A.G."/>
            <person name="Kuo A."/>
            <person name="Tritt A."/>
            <person name="Lipzen A."/>
            <person name="He G."/>
            <person name="Yan M."/>
            <person name="Ng V."/>
            <person name="Cullen D."/>
            <person name="Martin F."/>
            <person name="Rosso M.-N."/>
            <person name="Henrissat B."/>
            <person name="Hibbett D."/>
            <person name="Martinez A.T."/>
            <person name="Grigoriev I.V."/>
        </authorList>
    </citation>
    <scope>NUCLEOTIDE SEQUENCE</scope>
    <source>
        <strain evidence="1">MF-IS2</strain>
    </source>
</reference>
<comment type="caution">
    <text evidence="1">The sequence shown here is derived from an EMBL/GenBank/DDBJ whole genome shotgun (WGS) entry which is preliminary data.</text>
</comment>
<evidence type="ECO:0000313" key="1">
    <source>
        <dbReference type="EMBL" id="KAF9441359.1"/>
    </source>
</evidence>
<dbReference type="Proteomes" id="UP000807342">
    <property type="component" value="Unassembled WGS sequence"/>
</dbReference>
<protein>
    <submittedName>
        <fullName evidence="1">Uncharacterized protein</fullName>
    </submittedName>
</protein>